<dbReference type="Gene3D" id="2.30.30.170">
    <property type="match status" value="2"/>
</dbReference>
<dbReference type="GO" id="GO:0016052">
    <property type="term" value="P:carbohydrate catabolic process"/>
    <property type="evidence" value="ECO:0007669"/>
    <property type="project" value="TreeGrafter"/>
</dbReference>
<accession>A0A809N6H7</accession>
<dbReference type="Proteomes" id="UP000002067">
    <property type="component" value="Chromosome"/>
</dbReference>
<name>A0A809N6H7_LACRG</name>
<evidence type="ECO:0000313" key="5">
    <source>
        <dbReference type="EMBL" id="BAI42451.1"/>
    </source>
</evidence>
<dbReference type="PROSITE" id="PS51904">
    <property type="entry name" value="GLYCOSYL_HYDROL_F25_2"/>
    <property type="match status" value="1"/>
</dbReference>
<dbReference type="PANTHER" id="PTHR34135">
    <property type="entry name" value="LYSOZYME"/>
    <property type="match status" value="1"/>
</dbReference>
<dbReference type="InterPro" id="IPR017853">
    <property type="entry name" value="GH"/>
</dbReference>
<dbReference type="Pfam" id="PF13457">
    <property type="entry name" value="GW"/>
    <property type="match status" value="2"/>
</dbReference>
<dbReference type="KEGG" id="lrg:LRHM_1924"/>
<dbReference type="InterPro" id="IPR038200">
    <property type="entry name" value="GW_dom_sf"/>
</dbReference>
<evidence type="ECO:0000256" key="1">
    <source>
        <dbReference type="ARBA" id="ARBA00010646"/>
    </source>
</evidence>
<evidence type="ECO:0000256" key="4">
    <source>
        <dbReference type="ARBA" id="ARBA00023295"/>
    </source>
</evidence>
<sequence length="417" mass="45437">MKNFTIGDSSVPRNDVVDVSDWQSWMTQNDYTQLHNLGIKGVVVKVTEGTYYTNGIAANQIKFARNAGMVVSAYHYATFDSASAAVAEANYFANRLDSLNVGKNVTVVADIESDAVSGDIAGNLKAFWQTMTQRGYQNHVAYTMRYYKHLDALTSTTGKDRTWIAQYPYTPSANSLWDQDFGAWQFSSTGHLPGHSQNLDVSIDYQGLFTRENGAASTSTAPSSVSYDPIVSQKTVSYSGSLDQSVRADGLYASAPFYTSAATSVGNTAAKAYNGAHFTALQEETTAKGTFVQIRFNNGSVYWIDKRALAIEQYDTVTSKTPVSYTGSLDQNSRADGLYTAGPFFTSVATAIGNTNAKALNGQHFTALEEDTTAKGTFVEIKLNDGKIYWVDKRALAIDRYDKVISTTAVSYTGSFD</sequence>
<dbReference type="SUPFAM" id="SSF82057">
    <property type="entry name" value="Prokaryotic SH3-related domain"/>
    <property type="match status" value="2"/>
</dbReference>
<evidence type="ECO:0000313" key="6">
    <source>
        <dbReference type="Proteomes" id="UP000002067"/>
    </source>
</evidence>
<reference evidence="5 6" key="1">
    <citation type="journal article" date="2009" name="J. Bacteriol.">
        <title>Complete genome sequence of the probiotic Lactobacillus rhamnosus ATCC 53103.</title>
        <authorList>
            <person name="Morita H."/>
            <person name="Toh H."/>
            <person name="Oshima K."/>
            <person name="Murakami M."/>
            <person name="Taylor T.D."/>
            <person name="Igimi S."/>
            <person name="Hattori M."/>
        </authorList>
    </citation>
    <scope>NUCLEOTIDE SEQUENCE [LARGE SCALE GENOMIC DNA]</scope>
    <source>
        <strain evidence="6">ATCC 53103 / LMG 18243 / GG [Tokyo]</strain>
    </source>
</reference>
<dbReference type="Pfam" id="PF01183">
    <property type="entry name" value="Glyco_hydro_25"/>
    <property type="match status" value="1"/>
</dbReference>
<dbReference type="InterPro" id="IPR002053">
    <property type="entry name" value="Glyco_hydro_25"/>
</dbReference>
<dbReference type="GO" id="GO:0016998">
    <property type="term" value="P:cell wall macromolecule catabolic process"/>
    <property type="evidence" value="ECO:0007669"/>
    <property type="project" value="InterPro"/>
</dbReference>
<dbReference type="InterPro" id="IPR025987">
    <property type="entry name" value="GW_dom"/>
</dbReference>
<dbReference type="InterPro" id="IPR018077">
    <property type="entry name" value="Glyco_hydro_fam25_subgr"/>
</dbReference>
<proteinExistence type="inferred from homology"/>
<dbReference type="GO" id="GO:0009253">
    <property type="term" value="P:peptidoglycan catabolic process"/>
    <property type="evidence" value="ECO:0007669"/>
    <property type="project" value="InterPro"/>
</dbReference>
<organism evidence="5 6">
    <name type="scientific">Lacticaseibacillus rhamnosus (strain ATCC 53103 / LMG 18243 / GG)</name>
    <name type="common">Lactobacillus rhamnosus</name>
    <dbReference type="NCBI Taxonomy" id="568703"/>
    <lineage>
        <taxon>Bacteria</taxon>
        <taxon>Bacillati</taxon>
        <taxon>Bacillota</taxon>
        <taxon>Bacilli</taxon>
        <taxon>Lactobacillales</taxon>
        <taxon>Lactobacillaceae</taxon>
        <taxon>Lacticaseibacillus</taxon>
    </lineage>
</organism>
<dbReference type="RefSeq" id="WP_014569836.1">
    <property type="nucleotide sequence ID" value="NC_013198.1"/>
</dbReference>
<dbReference type="EMBL" id="AP011548">
    <property type="protein sequence ID" value="BAI42451.1"/>
    <property type="molecule type" value="Genomic_DNA"/>
</dbReference>
<dbReference type="PANTHER" id="PTHR34135:SF2">
    <property type="entry name" value="LYSOZYME"/>
    <property type="match status" value="1"/>
</dbReference>
<dbReference type="Gene3D" id="3.20.20.80">
    <property type="entry name" value="Glycosidases"/>
    <property type="match status" value="1"/>
</dbReference>
<dbReference type="AlphaFoldDB" id="A0A809N6H7"/>
<evidence type="ECO:0000256" key="3">
    <source>
        <dbReference type="ARBA" id="ARBA00022801"/>
    </source>
</evidence>
<evidence type="ECO:0000256" key="2">
    <source>
        <dbReference type="ARBA" id="ARBA00022729"/>
    </source>
</evidence>
<keyword evidence="3" id="KW-0378">Hydrolase</keyword>
<dbReference type="GO" id="GO:0003796">
    <property type="term" value="F:lysozyme activity"/>
    <property type="evidence" value="ECO:0007669"/>
    <property type="project" value="InterPro"/>
</dbReference>
<dbReference type="CDD" id="cd06522">
    <property type="entry name" value="GH25_AtlA-like"/>
    <property type="match status" value="1"/>
</dbReference>
<protein>
    <submittedName>
        <fullName evidence="5">Uncharacterized protein</fullName>
    </submittedName>
</protein>
<dbReference type="PROSITE" id="PS51780">
    <property type="entry name" value="GW"/>
    <property type="match status" value="2"/>
</dbReference>
<dbReference type="SUPFAM" id="SSF51445">
    <property type="entry name" value="(Trans)glycosidases"/>
    <property type="match status" value="1"/>
</dbReference>
<keyword evidence="2" id="KW-0732">Signal</keyword>
<comment type="similarity">
    <text evidence="1">Belongs to the glycosyl hydrolase 25 family.</text>
</comment>
<keyword evidence="4" id="KW-0326">Glycosidase</keyword>
<gene>
    <name evidence="5" type="ordered locus">LRHM_1924</name>
</gene>
<dbReference type="SMART" id="SM00641">
    <property type="entry name" value="Glyco_25"/>
    <property type="match status" value="1"/>
</dbReference>
<dbReference type="KEGG" id="lrh:LGG_02001"/>